<gene>
    <name evidence="1" type="ORF">METZ01_LOCUS209459</name>
</gene>
<sequence length="63" mass="7158">MHSELLIGIAESGVMDTDTDPPIPLETKFQMVKESGVYDYFDKTPAKDLVHEYLRCSEKLDLP</sequence>
<name>A0A382F1S2_9ZZZZ</name>
<reference evidence="1" key="1">
    <citation type="submission" date="2018-05" db="EMBL/GenBank/DDBJ databases">
        <authorList>
            <person name="Lanie J.A."/>
            <person name="Ng W.-L."/>
            <person name="Kazmierczak K.M."/>
            <person name="Andrzejewski T.M."/>
            <person name="Davidsen T.M."/>
            <person name="Wayne K.J."/>
            <person name="Tettelin H."/>
            <person name="Glass J.I."/>
            <person name="Rusch D."/>
            <person name="Podicherti R."/>
            <person name="Tsui H.-C.T."/>
            <person name="Winkler M.E."/>
        </authorList>
    </citation>
    <scope>NUCLEOTIDE SEQUENCE</scope>
</reference>
<protein>
    <submittedName>
        <fullName evidence="1">Uncharacterized protein</fullName>
    </submittedName>
</protein>
<feature type="non-terminal residue" evidence="1">
    <location>
        <position position="63"/>
    </location>
</feature>
<dbReference type="AlphaFoldDB" id="A0A382F1S2"/>
<evidence type="ECO:0000313" key="1">
    <source>
        <dbReference type="EMBL" id="SVB56605.1"/>
    </source>
</evidence>
<organism evidence="1">
    <name type="scientific">marine metagenome</name>
    <dbReference type="NCBI Taxonomy" id="408172"/>
    <lineage>
        <taxon>unclassified sequences</taxon>
        <taxon>metagenomes</taxon>
        <taxon>ecological metagenomes</taxon>
    </lineage>
</organism>
<proteinExistence type="predicted"/>
<accession>A0A382F1S2</accession>
<dbReference type="EMBL" id="UINC01047387">
    <property type="protein sequence ID" value="SVB56605.1"/>
    <property type="molecule type" value="Genomic_DNA"/>
</dbReference>